<dbReference type="PANTHER" id="PTHR20854:SF4">
    <property type="entry name" value="INOSITOL-1-MONOPHOSPHATASE-RELATED"/>
    <property type="match status" value="1"/>
</dbReference>
<dbReference type="OrthoDB" id="9772456at2"/>
<dbReference type="GO" id="GO:0046872">
    <property type="term" value="F:metal ion binding"/>
    <property type="evidence" value="ECO:0007669"/>
    <property type="project" value="UniProtKB-KW"/>
</dbReference>
<accession>A0A344TQM3</accession>
<keyword evidence="10" id="KW-1185">Reference proteome</keyword>
<feature type="binding site" evidence="7">
    <location>
        <position position="90"/>
    </location>
    <ligand>
        <name>Mg(2+)</name>
        <dbReference type="ChEBI" id="CHEBI:18420"/>
        <label>2</label>
    </ligand>
</feature>
<evidence type="ECO:0000256" key="1">
    <source>
        <dbReference type="ARBA" id="ARBA00001033"/>
    </source>
</evidence>
<feature type="binding site" evidence="7">
    <location>
        <position position="89"/>
    </location>
    <ligand>
        <name>Mg(2+)</name>
        <dbReference type="ChEBI" id="CHEBI:18420"/>
        <label>1</label>
        <note>catalytic</note>
    </ligand>
</feature>
<dbReference type="EC" id="3.1.3.25" evidence="8"/>
<proteinExistence type="inferred from homology"/>
<keyword evidence="6 7" id="KW-0460">Magnesium</keyword>
<dbReference type="GO" id="GO:0006020">
    <property type="term" value="P:inositol metabolic process"/>
    <property type="evidence" value="ECO:0007669"/>
    <property type="project" value="TreeGrafter"/>
</dbReference>
<dbReference type="InterPro" id="IPR033942">
    <property type="entry name" value="IMPase"/>
</dbReference>
<dbReference type="GO" id="GO:0046854">
    <property type="term" value="P:phosphatidylinositol phosphate biosynthetic process"/>
    <property type="evidence" value="ECO:0007669"/>
    <property type="project" value="InterPro"/>
</dbReference>
<evidence type="ECO:0000256" key="6">
    <source>
        <dbReference type="ARBA" id="ARBA00022842"/>
    </source>
</evidence>
<evidence type="ECO:0000256" key="7">
    <source>
        <dbReference type="PIRSR" id="PIRSR600760-2"/>
    </source>
</evidence>
<comment type="cofactor">
    <cofactor evidence="2 7 8">
        <name>Mg(2+)</name>
        <dbReference type="ChEBI" id="CHEBI:18420"/>
    </cofactor>
</comment>
<sequence length="282" mass="31065">MNLENITHQTIEIVREAGAFIKHEAAKFDRSLTEYKAANNLVSYVDKETEKLLVTGLRHILPEAGFITEEGTAGEESNPDELYWIIDPLDGTANFIHSLPVYCVSVGLVKNKIPIAGVIYHLGTEELFYGWQGGGAWTVSLRYMLGGLPLDSAFLQGATRLKVSAATTLSDSLLATGFPYYKFEKQDRYLKVLETLMQSCHGLRRMGAAAIDLAYVAAGRFEAFYEYNLNSWDMAAGALLILEAGGQITDFSGGQDWLFGGDVIAGCAAQTELLEVIKHHWE</sequence>
<comment type="similarity">
    <text evidence="3 8">Belongs to the inositol monophosphatase superfamily.</text>
</comment>
<dbReference type="PANTHER" id="PTHR20854">
    <property type="entry name" value="INOSITOL MONOPHOSPHATASE"/>
    <property type="match status" value="1"/>
</dbReference>
<dbReference type="PRINTS" id="PR00377">
    <property type="entry name" value="IMPHPHTASES"/>
</dbReference>
<dbReference type="EMBL" id="CP030850">
    <property type="protein sequence ID" value="AXE20944.1"/>
    <property type="molecule type" value="Genomic_DNA"/>
</dbReference>
<evidence type="ECO:0000256" key="4">
    <source>
        <dbReference type="ARBA" id="ARBA00022723"/>
    </source>
</evidence>
<dbReference type="InterPro" id="IPR000760">
    <property type="entry name" value="Inositol_monophosphatase-like"/>
</dbReference>
<dbReference type="PROSITE" id="PS00629">
    <property type="entry name" value="IMP_1"/>
    <property type="match status" value="1"/>
</dbReference>
<dbReference type="Pfam" id="PF00459">
    <property type="entry name" value="Inositol_P"/>
    <property type="match status" value="1"/>
</dbReference>
<feature type="binding site" evidence="7">
    <location>
        <position position="87"/>
    </location>
    <ligand>
        <name>Mg(2+)</name>
        <dbReference type="ChEBI" id="CHEBI:18420"/>
        <label>1</label>
        <note>catalytic</note>
    </ligand>
</feature>
<evidence type="ECO:0000256" key="2">
    <source>
        <dbReference type="ARBA" id="ARBA00001946"/>
    </source>
</evidence>
<protein>
    <recommendedName>
        <fullName evidence="8">Inositol-1-monophosphatase</fullName>
        <ecNumber evidence="8">3.1.3.25</ecNumber>
    </recommendedName>
</protein>
<evidence type="ECO:0000313" key="9">
    <source>
        <dbReference type="EMBL" id="AXE20944.1"/>
    </source>
</evidence>
<keyword evidence="4 7" id="KW-0479">Metal-binding</keyword>
<dbReference type="InterPro" id="IPR020583">
    <property type="entry name" value="Inositol_monoP_metal-BS"/>
</dbReference>
<evidence type="ECO:0000256" key="8">
    <source>
        <dbReference type="RuleBase" id="RU364068"/>
    </source>
</evidence>
<dbReference type="PROSITE" id="PS00630">
    <property type="entry name" value="IMP_2"/>
    <property type="match status" value="1"/>
</dbReference>
<dbReference type="FunFam" id="3.40.190.80:FF:000002">
    <property type="entry name" value="Inositol-1-monophosphatase"/>
    <property type="match status" value="1"/>
</dbReference>
<dbReference type="Gene3D" id="3.30.540.10">
    <property type="entry name" value="Fructose-1,6-Bisphosphatase, subunit A, domain 1"/>
    <property type="match status" value="1"/>
</dbReference>
<evidence type="ECO:0000256" key="5">
    <source>
        <dbReference type="ARBA" id="ARBA00022801"/>
    </source>
</evidence>
<dbReference type="Proteomes" id="UP000251993">
    <property type="component" value="Chromosome"/>
</dbReference>
<feature type="binding site" evidence="7">
    <location>
        <position position="69"/>
    </location>
    <ligand>
        <name>Mg(2+)</name>
        <dbReference type="ChEBI" id="CHEBI:18420"/>
        <label>1</label>
        <note>catalytic</note>
    </ligand>
</feature>
<gene>
    <name evidence="9" type="ORF">DR864_25985</name>
</gene>
<dbReference type="GO" id="GO:0007165">
    <property type="term" value="P:signal transduction"/>
    <property type="evidence" value="ECO:0007669"/>
    <property type="project" value="TreeGrafter"/>
</dbReference>
<dbReference type="InterPro" id="IPR022337">
    <property type="entry name" value="Inositol_monophosphatase_SuhB"/>
</dbReference>
<dbReference type="CDD" id="cd01639">
    <property type="entry name" value="IMPase"/>
    <property type="match status" value="1"/>
</dbReference>
<dbReference type="GO" id="GO:0008934">
    <property type="term" value="F:inositol monophosphate 1-phosphatase activity"/>
    <property type="evidence" value="ECO:0007669"/>
    <property type="project" value="InterPro"/>
</dbReference>
<dbReference type="AlphaFoldDB" id="A0A344TQM3"/>
<reference evidence="9 10" key="1">
    <citation type="submission" date="2018-07" db="EMBL/GenBank/DDBJ databases">
        <title>Genome sequencing of Runella.</title>
        <authorList>
            <person name="Baek M.-G."/>
            <person name="Yi H."/>
        </authorList>
    </citation>
    <scope>NUCLEOTIDE SEQUENCE [LARGE SCALE GENOMIC DNA]</scope>
    <source>
        <strain evidence="9 10">HYN0085</strain>
    </source>
</reference>
<dbReference type="KEGG" id="run:DR864_25985"/>
<organism evidence="9 10">
    <name type="scientific">Runella rosea</name>
    <dbReference type="NCBI Taxonomy" id="2259595"/>
    <lineage>
        <taxon>Bacteria</taxon>
        <taxon>Pseudomonadati</taxon>
        <taxon>Bacteroidota</taxon>
        <taxon>Cytophagia</taxon>
        <taxon>Cytophagales</taxon>
        <taxon>Spirosomataceae</taxon>
        <taxon>Runella</taxon>
    </lineage>
</organism>
<dbReference type="InterPro" id="IPR020550">
    <property type="entry name" value="Inositol_monophosphatase_CS"/>
</dbReference>
<dbReference type="RefSeq" id="WP_114069705.1">
    <property type="nucleotide sequence ID" value="NZ_CP030850.1"/>
</dbReference>
<comment type="catalytic activity">
    <reaction evidence="1 8">
        <text>a myo-inositol phosphate + H2O = myo-inositol + phosphate</text>
        <dbReference type="Rhea" id="RHEA:24056"/>
        <dbReference type="ChEBI" id="CHEBI:15377"/>
        <dbReference type="ChEBI" id="CHEBI:17268"/>
        <dbReference type="ChEBI" id="CHEBI:43474"/>
        <dbReference type="ChEBI" id="CHEBI:84139"/>
        <dbReference type="EC" id="3.1.3.25"/>
    </reaction>
</comment>
<dbReference type="Gene3D" id="3.40.190.80">
    <property type="match status" value="1"/>
</dbReference>
<keyword evidence="5 8" id="KW-0378">Hydrolase</keyword>
<dbReference type="SUPFAM" id="SSF56655">
    <property type="entry name" value="Carbohydrate phosphatase"/>
    <property type="match status" value="1"/>
</dbReference>
<feature type="binding site" evidence="7">
    <location>
        <position position="233"/>
    </location>
    <ligand>
        <name>Mg(2+)</name>
        <dbReference type="ChEBI" id="CHEBI:18420"/>
        <label>1</label>
        <note>catalytic</note>
    </ligand>
</feature>
<dbReference type="PRINTS" id="PR01959">
    <property type="entry name" value="SBIMPHPHTASE"/>
</dbReference>
<evidence type="ECO:0000256" key="3">
    <source>
        <dbReference type="ARBA" id="ARBA00009759"/>
    </source>
</evidence>
<name>A0A344TQM3_9BACT</name>
<evidence type="ECO:0000313" key="10">
    <source>
        <dbReference type="Proteomes" id="UP000251993"/>
    </source>
</evidence>